<dbReference type="AlphaFoldDB" id="A0A0A9DBT8"/>
<protein>
    <recommendedName>
        <fullName evidence="1">KIB1-4 beta-propeller domain-containing protein</fullName>
    </recommendedName>
</protein>
<reference evidence="2" key="2">
    <citation type="journal article" date="2015" name="Data Brief">
        <title>Shoot transcriptome of the giant reed, Arundo donax.</title>
        <authorList>
            <person name="Barrero R.A."/>
            <person name="Guerrero F.D."/>
            <person name="Moolhuijzen P."/>
            <person name="Goolsby J.A."/>
            <person name="Tidwell J."/>
            <person name="Bellgard S.E."/>
            <person name="Bellgard M.I."/>
        </authorList>
    </citation>
    <scope>NUCLEOTIDE SEQUENCE</scope>
    <source>
        <tissue evidence="2">Shoot tissue taken approximately 20 cm above the soil surface</tissue>
    </source>
</reference>
<dbReference type="Pfam" id="PF03478">
    <property type="entry name" value="Beta-prop_KIB1-4"/>
    <property type="match status" value="1"/>
</dbReference>
<sequence length="183" mass="20133">MAQSRSSPPWSDLQPELVGLVFLRLPTRADRARFPVICRQWASAARQCRLPPPSPMPWLVLPGGSVINFPHGEVFHLPVGTRFRSSCGEWILLSRDDDSCFLMNPFTRATMPVPSLSSYSPLDEHVETVNVDQMASGRVMPGTWMDCKDRDEISVNALVVCSNHLIAALATVGDGNLSTIALC</sequence>
<reference evidence="2" key="1">
    <citation type="submission" date="2014-09" db="EMBL/GenBank/DDBJ databases">
        <authorList>
            <person name="Magalhaes I.L.F."/>
            <person name="Oliveira U."/>
            <person name="Santos F.R."/>
            <person name="Vidigal T.H.D.A."/>
            <person name="Brescovit A.D."/>
            <person name="Santos A.J."/>
        </authorList>
    </citation>
    <scope>NUCLEOTIDE SEQUENCE</scope>
    <source>
        <tissue evidence="2">Shoot tissue taken approximately 20 cm above the soil surface</tissue>
    </source>
</reference>
<feature type="domain" description="KIB1-4 beta-propeller" evidence="1">
    <location>
        <begin position="77"/>
        <end position="161"/>
    </location>
</feature>
<name>A0A0A9DBT8_ARUDO</name>
<dbReference type="PANTHER" id="PTHR33110">
    <property type="entry name" value="F-BOX/KELCH-REPEAT PROTEIN-RELATED"/>
    <property type="match status" value="1"/>
</dbReference>
<proteinExistence type="predicted"/>
<dbReference type="EMBL" id="GBRH01216673">
    <property type="protein sequence ID" value="JAD81222.1"/>
    <property type="molecule type" value="Transcribed_RNA"/>
</dbReference>
<dbReference type="Gene3D" id="1.20.1280.50">
    <property type="match status" value="1"/>
</dbReference>
<accession>A0A0A9DBT8</accession>
<evidence type="ECO:0000259" key="1">
    <source>
        <dbReference type="Pfam" id="PF03478"/>
    </source>
</evidence>
<organism evidence="2">
    <name type="scientific">Arundo donax</name>
    <name type="common">Giant reed</name>
    <name type="synonym">Donax arundinaceus</name>
    <dbReference type="NCBI Taxonomy" id="35708"/>
    <lineage>
        <taxon>Eukaryota</taxon>
        <taxon>Viridiplantae</taxon>
        <taxon>Streptophyta</taxon>
        <taxon>Embryophyta</taxon>
        <taxon>Tracheophyta</taxon>
        <taxon>Spermatophyta</taxon>
        <taxon>Magnoliopsida</taxon>
        <taxon>Liliopsida</taxon>
        <taxon>Poales</taxon>
        <taxon>Poaceae</taxon>
        <taxon>PACMAD clade</taxon>
        <taxon>Arundinoideae</taxon>
        <taxon>Arundineae</taxon>
        <taxon>Arundo</taxon>
    </lineage>
</organism>
<dbReference type="InterPro" id="IPR005174">
    <property type="entry name" value="KIB1-4_b-propeller"/>
</dbReference>
<dbReference type="PANTHER" id="PTHR33110:SF43">
    <property type="entry name" value="F-BOX DOMAIN-CONTAINING PROTEIN"/>
    <property type="match status" value="1"/>
</dbReference>
<evidence type="ECO:0000313" key="2">
    <source>
        <dbReference type="EMBL" id="JAD81222.1"/>
    </source>
</evidence>